<accession>A0A6C0GDA1</accession>
<dbReference type="AlphaFoldDB" id="A0A6C0GDA1"/>
<protein>
    <submittedName>
        <fullName evidence="1">Uncharacterized protein</fullName>
    </submittedName>
</protein>
<gene>
    <name evidence="1" type="ORF">GXP67_04355</name>
</gene>
<evidence type="ECO:0000313" key="2">
    <source>
        <dbReference type="Proteomes" id="UP000480178"/>
    </source>
</evidence>
<organism evidence="1 2">
    <name type="scientific">Rhodocytophaga rosea</name>
    <dbReference type="NCBI Taxonomy" id="2704465"/>
    <lineage>
        <taxon>Bacteria</taxon>
        <taxon>Pseudomonadati</taxon>
        <taxon>Bacteroidota</taxon>
        <taxon>Cytophagia</taxon>
        <taxon>Cytophagales</taxon>
        <taxon>Rhodocytophagaceae</taxon>
        <taxon>Rhodocytophaga</taxon>
    </lineage>
</organism>
<dbReference type="Proteomes" id="UP000480178">
    <property type="component" value="Chromosome"/>
</dbReference>
<dbReference type="RefSeq" id="WP_162442029.1">
    <property type="nucleotide sequence ID" value="NZ_CP048222.1"/>
</dbReference>
<sequence>MGQAAAVQEQMPTLIQVLEPVDLVQELRAVVLELLVTQEAEPAQVRERTEARALELPEQGLLAQELVDLVLEPLVQIQEPEHQGVEQVIPELVQEPQEVVLEQQVILVAEPERELVHMEVQVQVLPELELKVEHQEVVHRGAVIPVEPKAVQVLQDLVQVDLMPIPILTQVHQVVGQVIPELEQATALLVLEHLVQALQGVEQALELVLRKNQELVLEQALARIAEAVLLVQAQVAERVLVQVQAVEQGLVPEQVINFSGFIRKDLG</sequence>
<name>A0A6C0GDA1_9BACT</name>
<proteinExistence type="predicted"/>
<evidence type="ECO:0000313" key="1">
    <source>
        <dbReference type="EMBL" id="QHT65956.1"/>
    </source>
</evidence>
<dbReference type="EMBL" id="CP048222">
    <property type="protein sequence ID" value="QHT65956.1"/>
    <property type="molecule type" value="Genomic_DNA"/>
</dbReference>
<dbReference type="KEGG" id="rhoz:GXP67_04355"/>
<reference evidence="1 2" key="1">
    <citation type="submission" date="2020-01" db="EMBL/GenBank/DDBJ databases">
        <authorList>
            <person name="Kim M.K."/>
        </authorList>
    </citation>
    <scope>NUCLEOTIDE SEQUENCE [LARGE SCALE GENOMIC DNA]</scope>
    <source>
        <strain evidence="1 2">172606-1</strain>
    </source>
</reference>
<keyword evidence="2" id="KW-1185">Reference proteome</keyword>